<dbReference type="InterPro" id="IPR000014">
    <property type="entry name" value="PAS"/>
</dbReference>
<dbReference type="CDD" id="cd00130">
    <property type="entry name" value="PAS"/>
    <property type="match status" value="1"/>
</dbReference>
<organism evidence="5 6">
    <name type="scientific">Herpetosiphon geysericola</name>
    <dbReference type="NCBI Taxonomy" id="70996"/>
    <lineage>
        <taxon>Bacteria</taxon>
        <taxon>Bacillati</taxon>
        <taxon>Chloroflexota</taxon>
        <taxon>Chloroflexia</taxon>
        <taxon>Herpetosiphonales</taxon>
        <taxon>Herpetosiphonaceae</taxon>
        <taxon>Herpetosiphon</taxon>
    </lineage>
</organism>
<evidence type="ECO:0000256" key="1">
    <source>
        <dbReference type="ARBA" id="ARBA00022553"/>
    </source>
</evidence>
<feature type="domain" description="PAS" evidence="3">
    <location>
        <begin position="395"/>
        <end position="437"/>
    </location>
</feature>
<dbReference type="Gene3D" id="3.30.750.24">
    <property type="entry name" value="STAS domain"/>
    <property type="match status" value="1"/>
</dbReference>
<evidence type="ECO:0000256" key="2">
    <source>
        <dbReference type="SAM" id="Phobius"/>
    </source>
</evidence>
<reference evidence="5 6" key="1">
    <citation type="submission" date="2015-07" db="EMBL/GenBank/DDBJ databases">
        <title>Whole genome sequence of Herpetosiphon geysericola DSM 7119.</title>
        <authorList>
            <person name="Hemp J."/>
            <person name="Ward L.M."/>
            <person name="Pace L.A."/>
            <person name="Fischer W.W."/>
        </authorList>
    </citation>
    <scope>NUCLEOTIDE SEQUENCE [LARGE SCALE GENOMIC DNA]</scope>
    <source>
        <strain evidence="5 6">DSM 7119</strain>
    </source>
</reference>
<dbReference type="InterPro" id="IPR002645">
    <property type="entry name" value="STAS_dom"/>
</dbReference>
<dbReference type="EMBL" id="LGKP01000015">
    <property type="protein sequence ID" value="KPL88773.1"/>
    <property type="molecule type" value="Genomic_DNA"/>
</dbReference>
<dbReference type="PANTHER" id="PTHR33745">
    <property type="entry name" value="RSBT ANTAGONIST PROTEIN RSBS-RELATED"/>
    <property type="match status" value="1"/>
</dbReference>
<keyword evidence="1" id="KW-0597">Phosphoprotein</keyword>
<dbReference type="SUPFAM" id="SSF55785">
    <property type="entry name" value="PYP-like sensor domain (PAS domain)"/>
    <property type="match status" value="1"/>
</dbReference>
<proteinExistence type="predicted"/>
<dbReference type="Pfam" id="PF01740">
    <property type="entry name" value="STAS"/>
    <property type="match status" value="1"/>
</dbReference>
<comment type="caution">
    <text evidence="5">The sequence shown here is derived from an EMBL/GenBank/DDBJ whole genome shotgun (WGS) entry which is preliminary data.</text>
</comment>
<keyword evidence="2" id="KW-0812">Transmembrane</keyword>
<dbReference type="Proteomes" id="UP000050277">
    <property type="component" value="Unassembled WGS sequence"/>
</dbReference>
<evidence type="ECO:0000313" key="5">
    <source>
        <dbReference type="EMBL" id="KPL88773.1"/>
    </source>
</evidence>
<dbReference type="SUPFAM" id="SSF52091">
    <property type="entry name" value="SpoIIaa-like"/>
    <property type="match status" value="1"/>
</dbReference>
<protein>
    <submittedName>
        <fullName evidence="5">Uncharacterized protein</fullName>
    </submittedName>
</protein>
<dbReference type="CDD" id="cd07041">
    <property type="entry name" value="STAS_RsbR_RsbS_like"/>
    <property type="match status" value="1"/>
</dbReference>
<keyword evidence="2" id="KW-0472">Membrane</keyword>
<dbReference type="InterPro" id="IPR035965">
    <property type="entry name" value="PAS-like_dom_sf"/>
</dbReference>
<dbReference type="Gene3D" id="6.10.340.10">
    <property type="match status" value="1"/>
</dbReference>
<feature type="transmembrane region" description="Helical" evidence="2">
    <location>
        <begin position="21"/>
        <end position="40"/>
    </location>
</feature>
<name>A0A0P6XYT1_9CHLR</name>
<dbReference type="PROSITE" id="PS50112">
    <property type="entry name" value="PAS"/>
    <property type="match status" value="1"/>
</dbReference>
<feature type="domain" description="STAS" evidence="4">
    <location>
        <begin position="522"/>
        <end position="633"/>
    </location>
</feature>
<dbReference type="RefSeq" id="WP_054534065.1">
    <property type="nucleotide sequence ID" value="NZ_LGKP01000015.1"/>
</dbReference>
<dbReference type="STRING" id="70996.SE18_08765"/>
<feature type="transmembrane region" description="Helical" evidence="2">
    <location>
        <begin position="323"/>
        <end position="344"/>
    </location>
</feature>
<evidence type="ECO:0000259" key="4">
    <source>
        <dbReference type="PROSITE" id="PS50801"/>
    </source>
</evidence>
<keyword evidence="2" id="KW-1133">Transmembrane helix</keyword>
<dbReference type="InterPro" id="IPR036513">
    <property type="entry name" value="STAS_dom_sf"/>
</dbReference>
<dbReference type="PANTHER" id="PTHR33745:SF3">
    <property type="entry name" value="RSBT CO-ANTAGONIST PROTEIN RSBRC"/>
    <property type="match status" value="1"/>
</dbReference>
<evidence type="ECO:0000259" key="3">
    <source>
        <dbReference type="PROSITE" id="PS50112"/>
    </source>
</evidence>
<dbReference type="NCBIfam" id="TIGR00229">
    <property type="entry name" value="sensory_box"/>
    <property type="match status" value="1"/>
</dbReference>
<evidence type="ECO:0000313" key="6">
    <source>
        <dbReference type="Proteomes" id="UP000050277"/>
    </source>
</evidence>
<dbReference type="Pfam" id="PF13188">
    <property type="entry name" value="PAS_8"/>
    <property type="match status" value="1"/>
</dbReference>
<dbReference type="PROSITE" id="PS50801">
    <property type="entry name" value="STAS"/>
    <property type="match status" value="1"/>
</dbReference>
<dbReference type="AlphaFoldDB" id="A0A0P6XYT1"/>
<dbReference type="OrthoDB" id="9812260at2"/>
<keyword evidence="6" id="KW-1185">Reference proteome</keyword>
<accession>A0A0P6XYT1</accession>
<sequence length="638" mass="70789">MRAFFTPATWLMKRLTYPQKFGLLSLVFAIPLTFLLSALLTDLQREINYTRSELEGTTYLQPLRGLMQSIVEQQLLAERYLGGDQASLSPLLLKNETISNQLEAFKAFDSQYKGRFDTQTQVTVLFNEWERLQAQLTLRSVADSNAAHNRVLQAVRACMQRIGDQSGLILDPNIDSYYLMNALIETLPAHQAATASVASAGGNAIDRGTISPEERNTLTVVNSQLQETNTEINYSLGVVFSNNEALRPLMEESVRSFIQATEELSFQILLQVIRVETPTIDSTTFRQETEFTLNSSFKLWDATSTQLNALLNQRISQAQTRRAFFIGLIASLILLAIYLFLGFYRAVMDTVRAFQQAAGSMLTSNTLSNVTIDTRDELGQVATSFNSIASAMVESSSQRQAIVDHAAEAIITYDQQGIIRSANRAAERILGRNVDQLNIAEVLGVELASLQQQTGAAEFDVRLPNGETQPVEMVLGTMQTDEHQLWIAFLRDIQIRRRTEQERNQLQAEMIRGHTAMLARLSAPLIPLSDTVMVMPLVGALDGERLQQITNNLLDGISSQRARVALLDMTGVPNVDREVASRLLRAAQGIRLLGANLILTGVQPDVAQALISVGGNLDDLQTYPTLQQGIRTVLRNHA</sequence>
<dbReference type="InterPro" id="IPR051932">
    <property type="entry name" value="Bact_StressResp_Reg"/>
</dbReference>
<dbReference type="Gene3D" id="3.30.450.20">
    <property type="entry name" value="PAS domain"/>
    <property type="match status" value="1"/>
</dbReference>
<gene>
    <name evidence="5" type="ORF">SE18_08765</name>
</gene>
<dbReference type="GO" id="GO:0006355">
    <property type="term" value="P:regulation of DNA-templated transcription"/>
    <property type="evidence" value="ECO:0007669"/>
    <property type="project" value="InterPro"/>
</dbReference>